<feature type="domain" description="GS catalytic" evidence="5">
    <location>
        <begin position="1"/>
        <end position="304"/>
    </location>
</feature>
<dbReference type="GO" id="GO:0016020">
    <property type="term" value="C:membrane"/>
    <property type="evidence" value="ECO:0007669"/>
    <property type="project" value="TreeGrafter"/>
</dbReference>
<evidence type="ECO:0000256" key="2">
    <source>
        <dbReference type="ARBA" id="ARBA00012937"/>
    </source>
</evidence>
<dbReference type="Gene3D" id="3.30.590.10">
    <property type="entry name" value="Glutamine synthetase/guanido kinase, catalytic domain"/>
    <property type="match status" value="1"/>
</dbReference>
<dbReference type="Pfam" id="PF00120">
    <property type="entry name" value="Gln-synt_C"/>
    <property type="match status" value="1"/>
</dbReference>
<organism evidence="6 7">
    <name type="scientific">Dehalococcoides mccartyi</name>
    <dbReference type="NCBI Taxonomy" id="61435"/>
    <lineage>
        <taxon>Bacteria</taxon>
        <taxon>Bacillati</taxon>
        <taxon>Chloroflexota</taxon>
        <taxon>Dehalococcoidia</taxon>
        <taxon>Dehalococcoidales</taxon>
        <taxon>Dehalococcoidaceae</taxon>
        <taxon>Dehalococcoides</taxon>
    </lineage>
</organism>
<dbReference type="GO" id="GO:0004356">
    <property type="term" value="F:glutamine synthetase activity"/>
    <property type="evidence" value="ECO:0007669"/>
    <property type="project" value="UniProtKB-EC"/>
</dbReference>
<dbReference type="GO" id="GO:0005737">
    <property type="term" value="C:cytoplasm"/>
    <property type="evidence" value="ECO:0007669"/>
    <property type="project" value="TreeGrafter"/>
</dbReference>
<reference evidence="6 7" key="1">
    <citation type="journal article" date="2017" name="FEMS Microbiol. Ecol.">
        <title>Reconstructed genomes of novel Dehalococcoides mccartyi strains from 1,2,3,4-tetrachlorodibenzo-p-dioxin-dechlorinating enrichment cultures reveal divergent reductive dehalogenase gene profiles.</title>
        <authorList>
            <person name="Dam H.T."/>
            <person name="Vollmers J."/>
            <person name="Kaster A.K."/>
            <person name="Haggblom M.M."/>
        </authorList>
    </citation>
    <scope>NUCLEOTIDE SEQUENCE [LARGE SCALE GENOMIC DNA]</scope>
    <source>
        <strain evidence="6 7">H1-3-2.001</strain>
    </source>
</reference>
<dbReference type="AlphaFoldDB" id="A0A2J1DRD0"/>
<dbReference type="Proteomes" id="UP000233649">
    <property type="component" value="Unassembled WGS sequence"/>
</dbReference>
<sequence>GQVLQHVVADHQVERPGALERGRRAVLPAVALAQVAADDPGLGALLRRMMGHKHGVVVTFAPKILVGHAGSGLHVHTKLMNNGTNALINGGGLSETARKAIAGYLRLAPSLTALGNTVPLSFLRLVPHQESPTNICWGDRNRSVLVRVPLGWLNVGNMAKDANPQETDEPTAFSDSQTVEFRCPDGSANIHLLMAGLAVAARHGLEMENALELAKKLYVDVNIFADENNQIQQALPQLPSSCWDSAECLIKDRQIYEKDNVFPPTVIDGLAKILKSYNDNDLSQRFYGKNDEIQKLVDRYLHFA</sequence>
<evidence type="ECO:0000256" key="1">
    <source>
        <dbReference type="ARBA" id="ARBA00009897"/>
    </source>
</evidence>
<feature type="non-terminal residue" evidence="6">
    <location>
        <position position="1"/>
    </location>
</feature>
<dbReference type="PROSITE" id="PS51987">
    <property type="entry name" value="GS_CATALYTIC"/>
    <property type="match status" value="1"/>
</dbReference>
<proteinExistence type="inferred from homology"/>
<comment type="similarity">
    <text evidence="1 3 4">Belongs to the glutamine synthetase family.</text>
</comment>
<dbReference type="GO" id="GO:0019740">
    <property type="term" value="P:nitrogen utilization"/>
    <property type="evidence" value="ECO:0007669"/>
    <property type="project" value="TreeGrafter"/>
</dbReference>
<dbReference type="InterPro" id="IPR008146">
    <property type="entry name" value="Gln_synth_cat_dom"/>
</dbReference>
<dbReference type="SUPFAM" id="SSF55931">
    <property type="entry name" value="Glutamine synthetase/guanido kinase"/>
    <property type="match status" value="1"/>
</dbReference>
<evidence type="ECO:0000256" key="4">
    <source>
        <dbReference type="RuleBase" id="RU000384"/>
    </source>
</evidence>
<evidence type="ECO:0000256" key="3">
    <source>
        <dbReference type="PROSITE-ProRule" id="PRU01331"/>
    </source>
</evidence>
<evidence type="ECO:0000259" key="5">
    <source>
        <dbReference type="PROSITE" id="PS51987"/>
    </source>
</evidence>
<dbReference type="GO" id="GO:0006542">
    <property type="term" value="P:glutamine biosynthetic process"/>
    <property type="evidence" value="ECO:0007669"/>
    <property type="project" value="TreeGrafter"/>
</dbReference>
<dbReference type="EC" id="6.3.1.2" evidence="2"/>
<evidence type="ECO:0000313" key="7">
    <source>
        <dbReference type="Proteomes" id="UP000233649"/>
    </source>
</evidence>
<comment type="caution">
    <text evidence="6">The sequence shown here is derived from an EMBL/GenBank/DDBJ whole genome shotgun (WGS) entry which is preliminary data.</text>
</comment>
<gene>
    <name evidence="6" type="ORF">CVH13_01783</name>
</gene>
<dbReference type="InterPro" id="IPR014746">
    <property type="entry name" value="Gln_synth/guanido_kin_cat_dom"/>
</dbReference>
<dbReference type="SMART" id="SM01230">
    <property type="entry name" value="Gln-synt_C"/>
    <property type="match status" value="1"/>
</dbReference>
<evidence type="ECO:0000313" key="6">
    <source>
        <dbReference type="EMBL" id="PKH44683.1"/>
    </source>
</evidence>
<dbReference type="EMBL" id="PHFD01000444">
    <property type="protein sequence ID" value="PKH44683.1"/>
    <property type="molecule type" value="Genomic_DNA"/>
</dbReference>
<accession>A0A2J1DRD0</accession>
<dbReference type="PANTHER" id="PTHR43407:SF1">
    <property type="entry name" value="LENGSIN"/>
    <property type="match status" value="1"/>
</dbReference>
<dbReference type="PANTHER" id="PTHR43407">
    <property type="entry name" value="GLUTAMINE SYNTHETASE"/>
    <property type="match status" value="1"/>
</dbReference>
<name>A0A2J1DRD0_9CHLR</name>
<protein>
    <recommendedName>
        <fullName evidence="2">glutamine synthetase</fullName>
        <ecNumber evidence="2">6.3.1.2</ecNumber>
    </recommendedName>
</protein>